<dbReference type="GO" id="GO:0005576">
    <property type="term" value="C:extracellular region"/>
    <property type="evidence" value="ECO:0007669"/>
    <property type="project" value="UniProtKB-SubCell"/>
</dbReference>
<dbReference type="EMBL" id="JBIMZQ010000035">
    <property type="protein sequence ID" value="KAL3661658.1"/>
    <property type="molecule type" value="Genomic_DNA"/>
</dbReference>
<sequence length="757" mass="85406">MAAQDVRVVAVNCIVVGVRGEPAIVNIVSNAKLINLKQSIKSRRPKRLENVEADDLQLFLTKKAGGTWLSADDTFKETELDMENGSVPDVIDSMISDEHMRLDGRDTIAEALGRDPPSKYLHLLVKTPLPKWTIETAENTAVSDYKRIADLLKTSNEVKAVVQTLKDVSKRKEEPMPFVVLENSFGTGKTQMAFNLQANGAFDVFYLPCTPSTDVNQDVYEAFTSRQIAFQDCIESDMANMKGDGSVSDFGRVGDTKRLKVYAFIIAALRGAKTFMGDALLEDVIAARNGRNKPIVFFLDEFPRLGNHLAGDDRNARKNLARSMRNVFRSLRLPLIISATNGTARNLFTVSDYSRPSSGNPVPWCMVVPSLPMFATEGSATSVFKWIIRHSRPRFGALAQKHMDKFPYDGQDQLGYLTTMAKALTPKFRALKGAKRENEFENGQLYLFLGASYNVDDEHKNWGMSDDENDEDYVPEDDDDDESKEDPDEEMPEARSGSDESSNKEVNLVDGHYGRMEEQEIFELQLGIRNLKKDEKYWKCRCIFPQLNDDILLFLTLMEDYEDTKPWSKAPQGSVRQRRLAFPNNKWSPLDRPFYKKLRDVLGKSGATLEALAAGAVVLASHQGGFYGVNFKAFFGRLLYELGVRGSNEPVAFPPRHNEMENFTIPFLSPPNVAWPGEFLAFWENTRAQFATMRRSRNGDRIEFQTHSGALTGKCKDRKQFTLKVLKYVLQVIPPASKIHLVMVKRLVPSHQWNPTI</sequence>
<feature type="region of interest" description="Disordered" evidence="4">
    <location>
        <begin position="460"/>
        <end position="505"/>
    </location>
</feature>
<dbReference type="Pfam" id="PF20147">
    <property type="entry name" value="Crinkler"/>
    <property type="match status" value="1"/>
</dbReference>
<comment type="caution">
    <text evidence="6">The sequence shown here is derived from an EMBL/GenBank/DDBJ whole genome shotgun (WGS) entry which is preliminary data.</text>
</comment>
<feature type="domain" description="Crinkler effector protein N-terminal" evidence="5">
    <location>
        <begin position="10"/>
        <end position="126"/>
    </location>
</feature>
<protein>
    <recommendedName>
        <fullName evidence="5">Crinkler effector protein N-terminal domain-containing protein</fullName>
    </recommendedName>
</protein>
<evidence type="ECO:0000259" key="5">
    <source>
        <dbReference type="Pfam" id="PF20147"/>
    </source>
</evidence>
<evidence type="ECO:0000256" key="4">
    <source>
        <dbReference type="SAM" id="MobiDB-lite"/>
    </source>
</evidence>
<evidence type="ECO:0000313" key="6">
    <source>
        <dbReference type="EMBL" id="KAL3661658.1"/>
    </source>
</evidence>
<dbReference type="GO" id="GO:0043657">
    <property type="term" value="C:host cell"/>
    <property type="evidence" value="ECO:0007669"/>
    <property type="project" value="UniProtKB-SubCell"/>
</dbReference>
<proteinExistence type="predicted"/>
<accession>A0ABD3F4L0</accession>
<dbReference type="AlphaFoldDB" id="A0ABD3F4L0"/>
<dbReference type="Proteomes" id="UP001632037">
    <property type="component" value="Unassembled WGS sequence"/>
</dbReference>
<dbReference type="Gene3D" id="3.40.50.300">
    <property type="entry name" value="P-loop containing nucleotide triphosphate hydrolases"/>
    <property type="match status" value="1"/>
</dbReference>
<keyword evidence="3" id="KW-0964">Secreted</keyword>
<evidence type="ECO:0000313" key="7">
    <source>
        <dbReference type="Proteomes" id="UP001632037"/>
    </source>
</evidence>
<comment type="subcellular location">
    <subcellularLocation>
        <location evidence="1">Host cell</location>
    </subcellularLocation>
    <subcellularLocation>
        <location evidence="2">Secreted</location>
    </subcellularLocation>
</comment>
<gene>
    <name evidence="6" type="ORF">V7S43_013417</name>
</gene>
<dbReference type="InterPro" id="IPR027417">
    <property type="entry name" value="P-loop_NTPase"/>
</dbReference>
<reference evidence="6 7" key="1">
    <citation type="submission" date="2024-09" db="EMBL/GenBank/DDBJ databases">
        <title>Genome sequencing and assembly of Phytophthora oleae, isolate VK10A, causative agent of rot of olive drupes.</title>
        <authorList>
            <person name="Conti Taguali S."/>
            <person name="Riolo M."/>
            <person name="La Spada F."/>
            <person name="Cacciola S.O."/>
            <person name="Dionisio G."/>
        </authorList>
    </citation>
    <scope>NUCLEOTIDE SEQUENCE [LARGE SCALE GENOMIC DNA]</scope>
    <source>
        <strain evidence="6 7">VK10A</strain>
    </source>
</reference>
<feature type="compositionally biased region" description="Acidic residues" evidence="4">
    <location>
        <begin position="465"/>
        <end position="491"/>
    </location>
</feature>
<feature type="compositionally biased region" description="Basic and acidic residues" evidence="4">
    <location>
        <begin position="492"/>
        <end position="503"/>
    </location>
</feature>
<keyword evidence="7" id="KW-1185">Reference proteome</keyword>
<dbReference type="SUPFAM" id="SSF52540">
    <property type="entry name" value="P-loop containing nucleoside triphosphate hydrolases"/>
    <property type="match status" value="1"/>
</dbReference>
<dbReference type="InterPro" id="IPR045379">
    <property type="entry name" value="Crinkler_N"/>
</dbReference>
<name>A0ABD3F4L0_9STRA</name>
<organism evidence="6 7">
    <name type="scientific">Phytophthora oleae</name>
    <dbReference type="NCBI Taxonomy" id="2107226"/>
    <lineage>
        <taxon>Eukaryota</taxon>
        <taxon>Sar</taxon>
        <taxon>Stramenopiles</taxon>
        <taxon>Oomycota</taxon>
        <taxon>Peronosporomycetes</taxon>
        <taxon>Peronosporales</taxon>
        <taxon>Peronosporaceae</taxon>
        <taxon>Phytophthora</taxon>
    </lineage>
</organism>
<evidence type="ECO:0000256" key="3">
    <source>
        <dbReference type="ARBA" id="ARBA00022525"/>
    </source>
</evidence>
<evidence type="ECO:0000256" key="2">
    <source>
        <dbReference type="ARBA" id="ARBA00004613"/>
    </source>
</evidence>
<evidence type="ECO:0000256" key="1">
    <source>
        <dbReference type="ARBA" id="ARBA00004340"/>
    </source>
</evidence>